<evidence type="ECO:0000256" key="2">
    <source>
        <dbReference type="ARBA" id="ARBA00022723"/>
    </source>
</evidence>
<dbReference type="Proteomes" id="UP000636004">
    <property type="component" value="Unassembled WGS sequence"/>
</dbReference>
<keyword evidence="3" id="KW-0732">Signal</keyword>
<dbReference type="Pfam" id="PF18962">
    <property type="entry name" value="Por_Secre_tail"/>
    <property type="match status" value="1"/>
</dbReference>
<keyword evidence="9" id="KW-1185">Reference proteome</keyword>
<sequence>MHLTSFVGMSQNEPNIILILTDDMGYADVGYNNGSINDIASPTLDNLAANGTKFTSAYVTHPFCGPSRAGLMTGRYPHEYGSQYNINENDMIAGIDLSETYFSTVLKDAGYKTGIIGKWHLGQSTTYDPIARGFDYFYGMLNGGHNFFTKTTANGGYGGAYNRDLVEQKAPNTRGPANEPQGEYITDLFTDKAIEFIQDAETSDDQPFFLFMSYNAPHTPIQALESDKNILINDPYNFDYSANDTRHTYAAMVYAVDRGVQRIVDELAAKGETNNTLIVFLSDNGGKTVNNAGGNNFPLRGFKGDTYEGGFRVPMFMYWPSTNSGEGIPSGQTYDFNVSALDLYPTFVALANGTTPNDKELAGKDILNHVQNNTDARDGESIYALRHQASNKLGIRRGKYKAFQQTTNSGNARNWYLYDIEANIRENNGQALNTNIEPYKSILAEMANEAYEWSLTHIEPLFFDSSGAENTWNNNHSNVNSGKPDTWQERLFNGYTLSIDNIELNQNIKGYIYPNPVLKSELTIKFHEKLNDKINIIIYDNLGRPVQTEMNIKQSNSNNIDLNLNSSIANGTYFVKVISGQQSLTRSIVVQ</sequence>
<keyword evidence="4" id="KW-0378">Hydrolase</keyword>
<name>A0A918V8U6_9FLAO</name>
<dbReference type="PROSITE" id="PS00149">
    <property type="entry name" value="SULFATASE_2"/>
    <property type="match status" value="1"/>
</dbReference>
<dbReference type="SUPFAM" id="SSF53649">
    <property type="entry name" value="Alkaline phosphatase-like"/>
    <property type="match status" value="1"/>
</dbReference>
<dbReference type="AlphaFoldDB" id="A0A918V8U6"/>
<organism evidence="8 9">
    <name type="scientific">Algibacter mikhailovii</name>
    <dbReference type="NCBI Taxonomy" id="425498"/>
    <lineage>
        <taxon>Bacteria</taxon>
        <taxon>Pseudomonadati</taxon>
        <taxon>Bacteroidota</taxon>
        <taxon>Flavobacteriia</taxon>
        <taxon>Flavobacteriales</taxon>
        <taxon>Flavobacteriaceae</taxon>
        <taxon>Algibacter</taxon>
    </lineage>
</organism>
<comment type="caution">
    <text evidence="8">The sequence shown here is derived from an EMBL/GenBank/DDBJ whole genome shotgun (WGS) entry which is preliminary data.</text>
</comment>
<protein>
    <recommendedName>
        <fullName evidence="10">T9SS type A sorting domain-containing protein</fullName>
    </recommendedName>
</protein>
<comment type="similarity">
    <text evidence="1">Belongs to the sulfatase family.</text>
</comment>
<dbReference type="CDD" id="cd16029">
    <property type="entry name" value="4-S"/>
    <property type="match status" value="1"/>
</dbReference>
<evidence type="ECO:0000256" key="4">
    <source>
        <dbReference type="ARBA" id="ARBA00022801"/>
    </source>
</evidence>
<reference evidence="8" key="2">
    <citation type="submission" date="2020-09" db="EMBL/GenBank/DDBJ databases">
        <authorList>
            <person name="Sun Q."/>
            <person name="Kim S."/>
        </authorList>
    </citation>
    <scope>NUCLEOTIDE SEQUENCE</scope>
    <source>
        <strain evidence="8">KCTC 12710</strain>
    </source>
</reference>
<dbReference type="InterPro" id="IPR024607">
    <property type="entry name" value="Sulfatase_CS"/>
</dbReference>
<reference evidence="8" key="1">
    <citation type="journal article" date="2014" name="Int. J. Syst. Evol. Microbiol.">
        <title>Complete genome sequence of Corynebacterium casei LMG S-19264T (=DSM 44701T), isolated from a smear-ripened cheese.</title>
        <authorList>
            <consortium name="US DOE Joint Genome Institute (JGI-PGF)"/>
            <person name="Walter F."/>
            <person name="Albersmeier A."/>
            <person name="Kalinowski J."/>
            <person name="Ruckert C."/>
        </authorList>
    </citation>
    <scope>NUCLEOTIDE SEQUENCE</scope>
    <source>
        <strain evidence="8">KCTC 12710</strain>
    </source>
</reference>
<proteinExistence type="inferred from homology"/>
<dbReference type="Gene3D" id="3.30.1120.10">
    <property type="match status" value="1"/>
</dbReference>
<evidence type="ECO:0000256" key="3">
    <source>
        <dbReference type="ARBA" id="ARBA00022729"/>
    </source>
</evidence>
<dbReference type="PANTHER" id="PTHR42693">
    <property type="entry name" value="ARYLSULFATASE FAMILY MEMBER"/>
    <property type="match status" value="1"/>
</dbReference>
<dbReference type="GO" id="GO:0004065">
    <property type="term" value="F:arylsulfatase activity"/>
    <property type="evidence" value="ECO:0007669"/>
    <property type="project" value="TreeGrafter"/>
</dbReference>
<feature type="domain" description="Sulfatase N-terminal" evidence="6">
    <location>
        <begin position="14"/>
        <end position="352"/>
    </location>
</feature>
<dbReference type="EMBL" id="BMWZ01000003">
    <property type="protein sequence ID" value="GGZ79493.1"/>
    <property type="molecule type" value="Genomic_DNA"/>
</dbReference>
<dbReference type="PANTHER" id="PTHR42693:SF53">
    <property type="entry name" value="ENDO-4-O-SULFATASE"/>
    <property type="match status" value="1"/>
</dbReference>
<evidence type="ECO:0000259" key="7">
    <source>
        <dbReference type="Pfam" id="PF18962"/>
    </source>
</evidence>
<evidence type="ECO:0000313" key="9">
    <source>
        <dbReference type="Proteomes" id="UP000636004"/>
    </source>
</evidence>
<evidence type="ECO:0008006" key="10">
    <source>
        <dbReference type="Google" id="ProtNLM"/>
    </source>
</evidence>
<evidence type="ECO:0000256" key="5">
    <source>
        <dbReference type="ARBA" id="ARBA00022837"/>
    </source>
</evidence>
<dbReference type="NCBIfam" id="TIGR04183">
    <property type="entry name" value="Por_Secre_tail"/>
    <property type="match status" value="1"/>
</dbReference>
<gene>
    <name evidence="8" type="ORF">GCM10007028_16340</name>
</gene>
<dbReference type="InterPro" id="IPR050738">
    <property type="entry name" value="Sulfatase"/>
</dbReference>
<evidence type="ECO:0000259" key="6">
    <source>
        <dbReference type="Pfam" id="PF00884"/>
    </source>
</evidence>
<dbReference type="InterPro" id="IPR000917">
    <property type="entry name" value="Sulfatase_N"/>
</dbReference>
<evidence type="ECO:0000256" key="1">
    <source>
        <dbReference type="ARBA" id="ARBA00008779"/>
    </source>
</evidence>
<dbReference type="InterPro" id="IPR017850">
    <property type="entry name" value="Alkaline_phosphatase_core_sf"/>
</dbReference>
<accession>A0A918V8U6</accession>
<dbReference type="GO" id="GO:0046872">
    <property type="term" value="F:metal ion binding"/>
    <property type="evidence" value="ECO:0007669"/>
    <property type="project" value="UniProtKB-KW"/>
</dbReference>
<feature type="domain" description="Secretion system C-terminal sorting" evidence="7">
    <location>
        <begin position="512"/>
        <end position="590"/>
    </location>
</feature>
<evidence type="ECO:0000313" key="8">
    <source>
        <dbReference type="EMBL" id="GGZ79493.1"/>
    </source>
</evidence>
<dbReference type="InterPro" id="IPR026444">
    <property type="entry name" value="Secre_tail"/>
</dbReference>
<keyword evidence="5" id="KW-0106">Calcium</keyword>
<keyword evidence="2" id="KW-0479">Metal-binding</keyword>
<dbReference type="Pfam" id="PF00884">
    <property type="entry name" value="Sulfatase"/>
    <property type="match status" value="1"/>
</dbReference>
<dbReference type="Gene3D" id="3.40.720.10">
    <property type="entry name" value="Alkaline Phosphatase, subunit A"/>
    <property type="match status" value="1"/>
</dbReference>